<protein>
    <submittedName>
        <fullName evidence="2">Uncharacterized protein</fullName>
    </submittedName>
</protein>
<comment type="caution">
    <text evidence="2">The sequence shown here is derived from an EMBL/GenBank/DDBJ whole genome shotgun (WGS) entry which is preliminary data.</text>
</comment>
<gene>
    <name evidence="2" type="ORF">FHU36_004514</name>
</gene>
<dbReference type="AlphaFoldDB" id="A0A7X0C732"/>
<dbReference type="RefSeq" id="WP_185085819.1">
    <property type="nucleotide sequence ID" value="NZ_JACHJB010000002.1"/>
</dbReference>
<dbReference type="Proteomes" id="UP000583800">
    <property type="component" value="Unassembled WGS sequence"/>
</dbReference>
<proteinExistence type="predicted"/>
<dbReference type="EMBL" id="JACHJB010000002">
    <property type="protein sequence ID" value="MBB6347969.1"/>
    <property type="molecule type" value="Genomic_DNA"/>
</dbReference>
<evidence type="ECO:0000256" key="1">
    <source>
        <dbReference type="SAM" id="MobiDB-lite"/>
    </source>
</evidence>
<organism evidence="2 3">
    <name type="scientific">Nonomuraea muscovyensis</name>
    <dbReference type="NCBI Taxonomy" id="1124761"/>
    <lineage>
        <taxon>Bacteria</taxon>
        <taxon>Bacillati</taxon>
        <taxon>Actinomycetota</taxon>
        <taxon>Actinomycetes</taxon>
        <taxon>Streptosporangiales</taxon>
        <taxon>Streptosporangiaceae</taxon>
        <taxon>Nonomuraea</taxon>
    </lineage>
</organism>
<name>A0A7X0C732_9ACTN</name>
<reference evidence="2 3" key="1">
    <citation type="submission" date="2020-08" db="EMBL/GenBank/DDBJ databases">
        <title>Sequencing the genomes of 1000 actinobacteria strains.</title>
        <authorList>
            <person name="Klenk H.-P."/>
        </authorList>
    </citation>
    <scope>NUCLEOTIDE SEQUENCE [LARGE SCALE GENOMIC DNA]</scope>
    <source>
        <strain evidence="2 3">DSM 45913</strain>
    </source>
</reference>
<evidence type="ECO:0000313" key="2">
    <source>
        <dbReference type="EMBL" id="MBB6347969.1"/>
    </source>
</evidence>
<sequence>MAYTKASVFGRAGEVDLDGLVQAQPMDDVAAGPGAFDLASGVHVVAVRVVAEGWKCPVAQVVVEADGEDKEREGPFRHPLGPVGQRWQFDAVGDGDLDLDD</sequence>
<feature type="region of interest" description="Disordered" evidence="1">
    <location>
        <begin position="66"/>
        <end position="101"/>
    </location>
</feature>
<accession>A0A7X0C732</accession>
<keyword evidence="3" id="KW-1185">Reference proteome</keyword>
<evidence type="ECO:0000313" key="3">
    <source>
        <dbReference type="Proteomes" id="UP000583800"/>
    </source>
</evidence>